<keyword evidence="6" id="KW-0347">Helicase</keyword>
<keyword evidence="7" id="KW-0067">ATP-binding</keyword>
<comment type="similarity">
    <text evidence="1">In the N-terminal section; belongs to the CRISPR-associated nuclease Cas3-HD family.</text>
</comment>
<reference evidence="11 12" key="1">
    <citation type="submission" date="2021-03" db="EMBL/GenBank/DDBJ databases">
        <title>Sequencing the genomes of 1000 actinobacteria strains.</title>
        <authorList>
            <person name="Klenk H.-P."/>
        </authorList>
    </citation>
    <scope>NUCLEOTIDE SEQUENCE [LARGE SCALE GENOMIC DNA]</scope>
    <source>
        <strain evidence="11 12">DSM 46713</strain>
    </source>
</reference>
<feature type="compositionally biased region" description="Low complexity" evidence="9">
    <location>
        <begin position="764"/>
        <end position="775"/>
    </location>
</feature>
<dbReference type="EC" id="3.1.-.-" evidence="11"/>
<keyword evidence="11" id="KW-0540">Nuclease</keyword>
<keyword evidence="4" id="KW-0547">Nucleotide-binding</keyword>
<dbReference type="GO" id="GO:0004519">
    <property type="term" value="F:endonuclease activity"/>
    <property type="evidence" value="ECO:0007669"/>
    <property type="project" value="UniProtKB-KW"/>
</dbReference>
<dbReference type="SUPFAM" id="SSF52540">
    <property type="entry name" value="P-loop containing nucleoside triphosphate hydrolases"/>
    <property type="match status" value="1"/>
</dbReference>
<evidence type="ECO:0000256" key="9">
    <source>
        <dbReference type="SAM" id="MobiDB-lite"/>
    </source>
</evidence>
<dbReference type="InterPro" id="IPR014001">
    <property type="entry name" value="Helicase_ATP-bd"/>
</dbReference>
<dbReference type="RefSeq" id="WP_209918514.1">
    <property type="nucleotide sequence ID" value="NZ_JAGIOP010000002.1"/>
</dbReference>
<dbReference type="InterPro" id="IPR027417">
    <property type="entry name" value="P-loop_NTPase"/>
</dbReference>
<comment type="caution">
    <text evidence="11">The sequence shown here is derived from an EMBL/GenBank/DDBJ whole genome shotgun (WGS) entry which is preliminary data.</text>
</comment>
<dbReference type="InterPro" id="IPR011545">
    <property type="entry name" value="DEAD/DEAH_box_helicase_dom"/>
</dbReference>
<dbReference type="Gene3D" id="1.10.3210.30">
    <property type="match status" value="1"/>
</dbReference>
<dbReference type="GO" id="GO:0016787">
    <property type="term" value="F:hydrolase activity"/>
    <property type="evidence" value="ECO:0007669"/>
    <property type="project" value="UniProtKB-KW"/>
</dbReference>
<keyword evidence="3" id="KW-0479">Metal-binding</keyword>
<proteinExistence type="inferred from homology"/>
<dbReference type="InterPro" id="IPR006483">
    <property type="entry name" value="CRISPR-assoc_Cas3_HD"/>
</dbReference>
<keyword evidence="11" id="KW-0255">Endonuclease</keyword>
<dbReference type="SMART" id="SM00487">
    <property type="entry name" value="DEXDc"/>
    <property type="match status" value="1"/>
</dbReference>
<dbReference type="Pfam" id="PF22590">
    <property type="entry name" value="Cas3-like_C_2"/>
    <property type="match status" value="1"/>
</dbReference>
<evidence type="ECO:0000256" key="7">
    <source>
        <dbReference type="ARBA" id="ARBA00022840"/>
    </source>
</evidence>
<evidence type="ECO:0000313" key="12">
    <source>
        <dbReference type="Proteomes" id="UP000694460"/>
    </source>
</evidence>
<evidence type="ECO:0000256" key="2">
    <source>
        <dbReference type="ARBA" id="ARBA00009046"/>
    </source>
</evidence>
<evidence type="ECO:0000256" key="1">
    <source>
        <dbReference type="ARBA" id="ARBA00006847"/>
    </source>
</evidence>
<dbReference type="EMBL" id="JAGIOP010000002">
    <property type="protein sequence ID" value="MBP2453616.1"/>
    <property type="molecule type" value="Genomic_DNA"/>
</dbReference>
<keyword evidence="12" id="KW-1185">Reference proteome</keyword>
<evidence type="ECO:0000256" key="6">
    <source>
        <dbReference type="ARBA" id="ARBA00022806"/>
    </source>
</evidence>
<feature type="domain" description="HD Cas3-type" evidence="10">
    <location>
        <begin position="700"/>
        <end position="887"/>
    </location>
</feature>
<organism evidence="11 12">
    <name type="scientific">Mycolicibacterium lutetiense</name>
    <dbReference type="NCBI Taxonomy" id="1641992"/>
    <lineage>
        <taxon>Bacteria</taxon>
        <taxon>Bacillati</taxon>
        <taxon>Actinomycetota</taxon>
        <taxon>Actinomycetes</taxon>
        <taxon>Mycobacteriales</taxon>
        <taxon>Mycobacteriaceae</taxon>
        <taxon>Mycolicibacterium</taxon>
    </lineage>
</organism>
<name>A0ABS4ZWT6_9MYCO</name>
<dbReference type="SUPFAM" id="SSF109604">
    <property type="entry name" value="HD-domain/PDEase-like"/>
    <property type="match status" value="1"/>
</dbReference>
<evidence type="ECO:0000256" key="3">
    <source>
        <dbReference type="ARBA" id="ARBA00022723"/>
    </source>
</evidence>
<accession>A0ABS4ZWT6</accession>
<dbReference type="InterPro" id="IPR054712">
    <property type="entry name" value="Cas3-like_dom"/>
</dbReference>
<dbReference type="EC" id="3.6.4.-" evidence="11"/>
<dbReference type="Gene3D" id="3.40.50.300">
    <property type="entry name" value="P-loop containing nucleotide triphosphate hydrolases"/>
    <property type="match status" value="1"/>
</dbReference>
<evidence type="ECO:0000256" key="5">
    <source>
        <dbReference type="ARBA" id="ARBA00022801"/>
    </source>
</evidence>
<evidence type="ECO:0000256" key="8">
    <source>
        <dbReference type="ARBA" id="ARBA00023118"/>
    </source>
</evidence>
<dbReference type="Proteomes" id="UP000694460">
    <property type="component" value="Unassembled WGS sequence"/>
</dbReference>
<feature type="region of interest" description="Disordered" evidence="9">
    <location>
        <begin position="756"/>
        <end position="777"/>
    </location>
</feature>
<evidence type="ECO:0000259" key="10">
    <source>
        <dbReference type="PROSITE" id="PS51643"/>
    </source>
</evidence>
<dbReference type="NCBIfam" id="TIGR02621">
    <property type="entry name" value="cas3_GSU0051"/>
    <property type="match status" value="1"/>
</dbReference>
<keyword evidence="8" id="KW-0051">Antiviral defense</keyword>
<comment type="similarity">
    <text evidence="2">In the central section; belongs to the CRISPR-associated helicase Cas3 family.</text>
</comment>
<protein>
    <submittedName>
        <fullName evidence="11">CRISPR-associated endonuclease/helicase Cas3</fullName>
        <ecNumber evidence="11">3.1.-.-</ecNumber>
        <ecNumber evidence="11">3.6.4.-</ecNumber>
    </submittedName>
</protein>
<evidence type="ECO:0000313" key="11">
    <source>
        <dbReference type="EMBL" id="MBP2453616.1"/>
    </source>
</evidence>
<evidence type="ECO:0000256" key="4">
    <source>
        <dbReference type="ARBA" id="ARBA00022741"/>
    </source>
</evidence>
<gene>
    <name evidence="11" type="ORF">JOF57_003529</name>
</gene>
<sequence length="891" mass="97271">MTGLKIDDFAAYFTALRGHPPFAWQSRLCRMIAETGEWPESINAPTGTGKSNVVDVHAFVNALCGWGNGPRVPRRLAVVVNRRALVDAHEQRALELSESLKSPHSAILRQVAEGLRRLQYESSPPNDVLALATLRGGLLPDRSWVDDPTSCTILCATPDMWGSRILFGGYGASPQAHPREAGLLAFDSVMVLDEAHLNTQLLQTARRVRELVQRFPTPAPALQVVATTATPLDGRERSVGVSAEDVATDTNLARRLTRPKPVTYHATELWPDRRRASENYVSEVADAVVDMWNKAADGTVGCIVNSVDTAVRVTSALRARLASKPTRNQVLTWVGPMRPLDLLAQVEAHPFAFQPSGDDQVGVIVATQTIEVGVDIDFSSLVTELASGAALAQRAGRVNRLGSRAVGPITVIGPVGDPVASGPYEADELTTSREWVVRRAADTDGFASSALSADPPPAASDRRDVFARLEAGDVEALATTSEDLAAPQERSLWLRDDLEPEHQEIGIALRSALPENDLDSLALLQATPPAAREIFPVRAHRACEICRTLGNLESPRGRVFVWRDNRIDQLQLGSGEQPKPGDLLILDSTHRFVREHTIVDYDDGDEVQSTVWGAIDADGREVEVIWRSDNPELFDQIDDILTDPEYSDAVQQLVTETFGAPNQVTVGRPYEGDEDGEVPWLVLRPLRVVKDDEETRQTWGGAQPVTLDDHSLAVARRARSLALHLALSDNEVTALELAGLHHDAGKRDRRFQLVLGTQPGSTPRAKSGGASSRSAQLKKAQTGLPSGWRHEQLSVVLAHDYLVDHDRVQRDLVLRLVGTSHGRGRCGFPHNATQLVDPEDPALMTTANEYFDHGAWEALIEATHRDFGPWGCAHYEALLRAADCMVSKEGS</sequence>
<keyword evidence="5 11" id="KW-0378">Hydrolase</keyword>
<dbReference type="InterPro" id="IPR038257">
    <property type="entry name" value="CRISPR-assoc_Cas3_HD_sf"/>
</dbReference>
<dbReference type="PROSITE" id="PS51643">
    <property type="entry name" value="HD_CAS3"/>
    <property type="match status" value="1"/>
</dbReference>
<dbReference type="InterPro" id="IPR013444">
    <property type="entry name" value="Helicase_Cas3_CRISPR-ass_Anaes"/>
</dbReference>
<dbReference type="Pfam" id="PF00270">
    <property type="entry name" value="DEAD"/>
    <property type="match status" value="1"/>
</dbReference>